<dbReference type="Proteomes" id="UP000727407">
    <property type="component" value="Unassembled WGS sequence"/>
</dbReference>
<dbReference type="InterPro" id="IPR013783">
    <property type="entry name" value="Ig-like_fold"/>
</dbReference>
<dbReference type="OrthoDB" id="6244967at2759"/>
<proteinExistence type="predicted"/>
<dbReference type="Gene3D" id="2.60.40.10">
    <property type="entry name" value="Immunoglobulins"/>
    <property type="match status" value="1"/>
</dbReference>
<sequence length="56" mass="6404">MKQIEQDERVTVGLNGNLYFSNAIQTDSRKDYCCYASFPRIRTIVQKTAMSVIVSN</sequence>
<feature type="non-terminal residue" evidence="1">
    <location>
        <position position="1"/>
    </location>
</feature>
<dbReference type="EMBL" id="QNUK01000105">
    <property type="protein sequence ID" value="KAF5901778.1"/>
    <property type="molecule type" value="Genomic_DNA"/>
</dbReference>
<evidence type="ECO:0000313" key="2">
    <source>
        <dbReference type="Proteomes" id="UP000727407"/>
    </source>
</evidence>
<name>A0A8J4U862_CLAMG</name>
<dbReference type="AlphaFoldDB" id="A0A8J4U862"/>
<comment type="caution">
    <text evidence="1">The sequence shown here is derived from an EMBL/GenBank/DDBJ whole genome shotgun (WGS) entry which is preliminary data.</text>
</comment>
<keyword evidence="2" id="KW-1185">Reference proteome</keyword>
<reference evidence="1" key="1">
    <citation type="submission" date="2020-07" db="EMBL/GenBank/DDBJ databases">
        <title>Clarias magur genome sequencing, assembly and annotation.</title>
        <authorList>
            <person name="Kushwaha B."/>
            <person name="Kumar R."/>
            <person name="Das P."/>
            <person name="Joshi C.G."/>
            <person name="Kumar D."/>
            <person name="Nagpure N.S."/>
            <person name="Pandey M."/>
            <person name="Agarwal S."/>
            <person name="Srivastava S."/>
            <person name="Singh M."/>
            <person name="Sahoo L."/>
            <person name="Jayasankar P."/>
            <person name="Meher P.K."/>
            <person name="Koringa P.G."/>
            <person name="Iquebal M.A."/>
            <person name="Das S.P."/>
            <person name="Bit A."/>
            <person name="Patnaik S."/>
            <person name="Patel N."/>
            <person name="Shah T.M."/>
            <person name="Hinsu A."/>
            <person name="Jena J.K."/>
        </authorList>
    </citation>
    <scope>NUCLEOTIDE SEQUENCE</scope>
    <source>
        <strain evidence="1">CIFAMagur01</strain>
        <tissue evidence="1">Testis</tissue>
    </source>
</reference>
<organism evidence="1 2">
    <name type="scientific">Clarias magur</name>
    <name type="common">Asian catfish</name>
    <name type="synonym">Macropteronotus magur</name>
    <dbReference type="NCBI Taxonomy" id="1594786"/>
    <lineage>
        <taxon>Eukaryota</taxon>
        <taxon>Metazoa</taxon>
        <taxon>Chordata</taxon>
        <taxon>Craniata</taxon>
        <taxon>Vertebrata</taxon>
        <taxon>Euteleostomi</taxon>
        <taxon>Actinopterygii</taxon>
        <taxon>Neopterygii</taxon>
        <taxon>Teleostei</taxon>
        <taxon>Ostariophysi</taxon>
        <taxon>Siluriformes</taxon>
        <taxon>Clariidae</taxon>
        <taxon>Clarias</taxon>
    </lineage>
</organism>
<gene>
    <name evidence="1" type="primary">chl1</name>
    <name evidence="1" type="ORF">DAT39_008519</name>
</gene>
<protein>
    <submittedName>
        <fullName evidence="1">Neural cell adhesion molecule L1-like protein isoform X1</fullName>
    </submittedName>
</protein>
<feature type="non-terminal residue" evidence="1">
    <location>
        <position position="56"/>
    </location>
</feature>
<accession>A0A8J4U862</accession>
<evidence type="ECO:0000313" key="1">
    <source>
        <dbReference type="EMBL" id="KAF5901778.1"/>
    </source>
</evidence>